<dbReference type="Gene3D" id="1.20.1530.20">
    <property type="match status" value="1"/>
</dbReference>
<feature type="transmembrane region" description="Helical" evidence="8">
    <location>
        <begin position="283"/>
        <end position="302"/>
    </location>
</feature>
<evidence type="ECO:0000256" key="6">
    <source>
        <dbReference type="ARBA" id="ARBA00023136"/>
    </source>
</evidence>
<dbReference type="GO" id="GO:0016020">
    <property type="term" value="C:membrane"/>
    <property type="evidence" value="ECO:0007669"/>
    <property type="project" value="UniProtKB-SubCell"/>
</dbReference>
<evidence type="ECO:0000256" key="4">
    <source>
        <dbReference type="ARBA" id="ARBA00022989"/>
    </source>
</evidence>
<feature type="transmembrane region" description="Helical" evidence="8">
    <location>
        <begin position="6"/>
        <end position="23"/>
    </location>
</feature>
<evidence type="ECO:0000313" key="11">
    <source>
        <dbReference type="Proteomes" id="UP001142374"/>
    </source>
</evidence>
<keyword evidence="3 8" id="KW-0812">Transmembrane</keyword>
<feature type="transmembrane region" description="Helical" evidence="8">
    <location>
        <begin position="375"/>
        <end position="396"/>
    </location>
</feature>
<feature type="transmembrane region" description="Helical" evidence="8">
    <location>
        <begin position="67"/>
        <end position="86"/>
    </location>
</feature>
<keyword evidence="2" id="KW-0813">Transport</keyword>
<keyword evidence="11" id="KW-1185">Reference proteome</keyword>
<feature type="transmembrane region" description="Helical" evidence="8">
    <location>
        <begin position="35"/>
        <end position="55"/>
    </location>
</feature>
<feature type="region of interest" description="Disordered" evidence="7">
    <location>
        <begin position="404"/>
        <end position="426"/>
    </location>
</feature>
<accession>A0A9X2LMH5</accession>
<feature type="transmembrane region" description="Helical" evidence="8">
    <location>
        <begin position="130"/>
        <end position="153"/>
    </location>
</feature>
<dbReference type="InterPro" id="IPR038770">
    <property type="entry name" value="Na+/solute_symporter_sf"/>
</dbReference>
<dbReference type="Proteomes" id="UP001142374">
    <property type="component" value="Unassembled WGS sequence"/>
</dbReference>
<feature type="transmembrane region" description="Helical" evidence="8">
    <location>
        <begin position="309"/>
        <end position="329"/>
    </location>
</feature>
<dbReference type="PANTHER" id="PTHR32468:SF0">
    <property type="entry name" value="K(+)_H(+) ANTIPORTER 1"/>
    <property type="match status" value="1"/>
</dbReference>
<evidence type="ECO:0000256" key="5">
    <source>
        <dbReference type="ARBA" id="ARBA00023065"/>
    </source>
</evidence>
<keyword evidence="5" id="KW-0406">Ion transport</keyword>
<gene>
    <name evidence="10" type="ORF">NQU55_29675</name>
</gene>
<comment type="caution">
    <text evidence="10">The sequence shown here is derived from an EMBL/GenBank/DDBJ whole genome shotgun (WGS) entry which is preliminary data.</text>
</comment>
<dbReference type="RefSeq" id="WP_168092476.1">
    <property type="nucleotide sequence ID" value="NZ_JAATER010000075.1"/>
</dbReference>
<evidence type="ECO:0000313" key="10">
    <source>
        <dbReference type="EMBL" id="MCQ8773898.1"/>
    </source>
</evidence>
<dbReference type="Pfam" id="PF00999">
    <property type="entry name" value="Na_H_Exchanger"/>
    <property type="match status" value="1"/>
</dbReference>
<feature type="compositionally biased region" description="Low complexity" evidence="7">
    <location>
        <begin position="404"/>
        <end position="420"/>
    </location>
</feature>
<dbReference type="EMBL" id="JANIID010000035">
    <property type="protein sequence ID" value="MCQ8773898.1"/>
    <property type="molecule type" value="Genomic_DNA"/>
</dbReference>
<feature type="transmembrane region" description="Helical" evidence="8">
    <location>
        <begin position="165"/>
        <end position="188"/>
    </location>
</feature>
<name>A0A9X2LMH5_9ACTN</name>
<evidence type="ECO:0000256" key="8">
    <source>
        <dbReference type="SAM" id="Phobius"/>
    </source>
</evidence>
<evidence type="ECO:0000259" key="9">
    <source>
        <dbReference type="Pfam" id="PF00999"/>
    </source>
</evidence>
<feature type="transmembrane region" description="Helical" evidence="8">
    <location>
        <begin position="98"/>
        <end position="118"/>
    </location>
</feature>
<dbReference type="GO" id="GO:1902600">
    <property type="term" value="P:proton transmembrane transport"/>
    <property type="evidence" value="ECO:0007669"/>
    <property type="project" value="InterPro"/>
</dbReference>
<evidence type="ECO:0000256" key="3">
    <source>
        <dbReference type="ARBA" id="ARBA00022692"/>
    </source>
</evidence>
<feature type="transmembrane region" description="Helical" evidence="8">
    <location>
        <begin position="234"/>
        <end position="263"/>
    </location>
</feature>
<dbReference type="InterPro" id="IPR050794">
    <property type="entry name" value="CPA2_transporter"/>
</dbReference>
<sequence>MSGTTLTAFFLLVAAAMGTARFLGAVARRLGQPPLVGEIVAGLLASPTLLAPLGTGPLIPAGVRPPLTALADVGLAALMFVIGYELDASSLRGRQKSVLGLTAGSILLPLAGGAALAVPLAGSYAAGDRTVFVVFVGVALSITAFPVLARILADRGLTSKPLGTLTLASASIGDLIAWLCLAAVAAWAGSSGQWRIVLLPGYLLLLQFAVRPLLAAAARRAARRNLSGAHLLPVFLVGLMCSCAATEWLGVHFVFGAFALGAVAPRKGPGGLLTQVEQGMGQVGNLLLPLYFFLAGTAVDLSGFGTGDVLALAAVVGTAVVTKMAGAYAGARCSGLPHGTAFPAAVLMNTRGLTEIVIAAAALDLHIIDRDFYSIMVVMALVTTAMTGPLLTLLGVPARTGAEDAAAPARPPAGTAGRPGLVLDKS</sequence>
<evidence type="ECO:0000256" key="7">
    <source>
        <dbReference type="SAM" id="MobiDB-lite"/>
    </source>
</evidence>
<dbReference type="AlphaFoldDB" id="A0A9X2LMH5"/>
<protein>
    <submittedName>
        <fullName evidence="10">Cation:proton antiporter</fullName>
    </submittedName>
</protein>
<evidence type="ECO:0000256" key="2">
    <source>
        <dbReference type="ARBA" id="ARBA00022448"/>
    </source>
</evidence>
<proteinExistence type="predicted"/>
<feature type="transmembrane region" description="Helical" evidence="8">
    <location>
        <begin position="194"/>
        <end position="214"/>
    </location>
</feature>
<dbReference type="PANTHER" id="PTHR32468">
    <property type="entry name" value="CATION/H + ANTIPORTER"/>
    <property type="match status" value="1"/>
</dbReference>
<dbReference type="GO" id="GO:0015297">
    <property type="term" value="F:antiporter activity"/>
    <property type="evidence" value="ECO:0007669"/>
    <property type="project" value="InterPro"/>
</dbReference>
<reference evidence="10" key="1">
    <citation type="submission" date="2022-06" db="EMBL/GenBank/DDBJ databases">
        <title>WGS of actinobacteria.</title>
        <authorList>
            <person name="Thawai C."/>
        </authorList>
    </citation>
    <scope>NUCLEOTIDE SEQUENCE</scope>
    <source>
        <strain evidence="10">AA8</strain>
    </source>
</reference>
<dbReference type="InterPro" id="IPR006153">
    <property type="entry name" value="Cation/H_exchanger_TM"/>
</dbReference>
<comment type="subcellular location">
    <subcellularLocation>
        <location evidence="1">Membrane</location>
        <topology evidence="1">Multi-pass membrane protein</topology>
    </subcellularLocation>
</comment>
<organism evidence="10 11">
    <name type="scientific">Streptomyces telluris</name>
    <dbReference type="NCBI Taxonomy" id="2720021"/>
    <lineage>
        <taxon>Bacteria</taxon>
        <taxon>Bacillati</taxon>
        <taxon>Actinomycetota</taxon>
        <taxon>Actinomycetes</taxon>
        <taxon>Kitasatosporales</taxon>
        <taxon>Streptomycetaceae</taxon>
        <taxon>Streptomyces</taxon>
    </lineage>
</organism>
<keyword evidence="6 8" id="KW-0472">Membrane</keyword>
<evidence type="ECO:0000256" key="1">
    <source>
        <dbReference type="ARBA" id="ARBA00004141"/>
    </source>
</evidence>
<feature type="domain" description="Cation/H+ exchanger transmembrane" evidence="9">
    <location>
        <begin position="20"/>
        <end position="392"/>
    </location>
</feature>
<keyword evidence="4 8" id="KW-1133">Transmembrane helix</keyword>